<dbReference type="PANTHER" id="PTHR30537:SF5">
    <property type="entry name" value="HTH-TYPE TRANSCRIPTIONAL ACTIVATOR TTDR-RELATED"/>
    <property type="match status" value="1"/>
</dbReference>
<dbReference type="GO" id="GO:0006351">
    <property type="term" value="P:DNA-templated transcription"/>
    <property type="evidence" value="ECO:0007669"/>
    <property type="project" value="TreeGrafter"/>
</dbReference>
<organism evidence="6 7">
    <name type="scientific">Nitrospirillum amazonense</name>
    <dbReference type="NCBI Taxonomy" id="28077"/>
    <lineage>
        <taxon>Bacteria</taxon>
        <taxon>Pseudomonadati</taxon>
        <taxon>Pseudomonadota</taxon>
        <taxon>Alphaproteobacteria</taxon>
        <taxon>Rhodospirillales</taxon>
        <taxon>Azospirillaceae</taxon>
        <taxon>Nitrospirillum</taxon>
    </lineage>
</organism>
<comment type="caution">
    <text evidence="6">The sequence shown here is derived from an EMBL/GenBank/DDBJ whole genome shotgun (WGS) entry which is preliminary data.</text>
</comment>
<dbReference type="Pfam" id="PF03466">
    <property type="entry name" value="LysR_substrate"/>
    <property type="match status" value="1"/>
</dbReference>
<comment type="similarity">
    <text evidence="1">Belongs to the LysR transcriptional regulatory family.</text>
</comment>
<keyword evidence="7" id="KW-1185">Reference proteome</keyword>
<dbReference type="InterPro" id="IPR058163">
    <property type="entry name" value="LysR-type_TF_proteobact-type"/>
</dbReference>
<evidence type="ECO:0000313" key="7">
    <source>
        <dbReference type="Proteomes" id="UP000316545"/>
    </source>
</evidence>
<dbReference type="Pfam" id="PF00126">
    <property type="entry name" value="HTH_1"/>
    <property type="match status" value="1"/>
</dbReference>
<dbReference type="GO" id="GO:0003700">
    <property type="term" value="F:DNA-binding transcription factor activity"/>
    <property type="evidence" value="ECO:0007669"/>
    <property type="project" value="InterPro"/>
</dbReference>
<dbReference type="EMBL" id="VITO01000028">
    <property type="protein sequence ID" value="TWB16797.1"/>
    <property type="molecule type" value="Genomic_DNA"/>
</dbReference>
<feature type="domain" description="HTH lysR-type" evidence="5">
    <location>
        <begin position="6"/>
        <end position="63"/>
    </location>
</feature>
<dbReference type="Gene3D" id="3.40.190.290">
    <property type="match status" value="1"/>
</dbReference>
<dbReference type="SUPFAM" id="SSF46785">
    <property type="entry name" value="Winged helix' DNA-binding domain"/>
    <property type="match status" value="1"/>
</dbReference>
<proteinExistence type="inferred from homology"/>
<dbReference type="AlphaFoldDB" id="A0A560F584"/>
<dbReference type="CDD" id="cd08475">
    <property type="entry name" value="PBP2_CrgA_like_6"/>
    <property type="match status" value="1"/>
</dbReference>
<dbReference type="GO" id="GO:0043565">
    <property type="term" value="F:sequence-specific DNA binding"/>
    <property type="evidence" value="ECO:0007669"/>
    <property type="project" value="TreeGrafter"/>
</dbReference>
<accession>A0A560F584</accession>
<dbReference type="PROSITE" id="PS50931">
    <property type="entry name" value="HTH_LYSR"/>
    <property type="match status" value="1"/>
</dbReference>
<sequence>MVFNMDRLGSMAVFVKAVDLGSFAAAASALGVSGPMVGKHIRFLEERLGVRLLNRTTRRQSLTDFGRAYYERCRVVLAEADAADALAADQLGEPRGRLRVTMPEHFGRRCVVPVLLQLARRYPALELDLSLGDRLVDLVEEGFDLAIRTGGLADRAGLIARRVARQRMVVCAAPGYLAAHGAPTDLDDLARHEGIIYRRSARIPQWLFPRDGRPAVEVLPRHRIQLDDLETIADLAVAGMGLAWLPSWLIREQLASGALVTVLPDQPEYLYDVHTLWVQTPHLPLKVRAAVDALAAALPGYMGPRCDPGGDPGGEG</sequence>
<keyword evidence="3 6" id="KW-0238">DNA-binding</keyword>
<evidence type="ECO:0000256" key="4">
    <source>
        <dbReference type="ARBA" id="ARBA00023163"/>
    </source>
</evidence>
<name>A0A560F584_9PROT</name>
<gene>
    <name evidence="6" type="ORF">FBZ88_12827</name>
</gene>
<dbReference type="Gene3D" id="1.10.10.10">
    <property type="entry name" value="Winged helix-like DNA-binding domain superfamily/Winged helix DNA-binding domain"/>
    <property type="match status" value="1"/>
</dbReference>
<dbReference type="Proteomes" id="UP000316545">
    <property type="component" value="Unassembled WGS sequence"/>
</dbReference>
<dbReference type="SUPFAM" id="SSF53850">
    <property type="entry name" value="Periplasmic binding protein-like II"/>
    <property type="match status" value="1"/>
</dbReference>
<evidence type="ECO:0000259" key="5">
    <source>
        <dbReference type="PROSITE" id="PS50931"/>
    </source>
</evidence>
<keyword evidence="4" id="KW-0804">Transcription</keyword>
<dbReference type="InterPro" id="IPR036388">
    <property type="entry name" value="WH-like_DNA-bd_sf"/>
</dbReference>
<evidence type="ECO:0000256" key="1">
    <source>
        <dbReference type="ARBA" id="ARBA00009437"/>
    </source>
</evidence>
<dbReference type="InterPro" id="IPR000847">
    <property type="entry name" value="LysR_HTH_N"/>
</dbReference>
<evidence type="ECO:0000256" key="2">
    <source>
        <dbReference type="ARBA" id="ARBA00023015"/>
    </source>
</evidence>
<evidence type="ECO:0000313" key="6">
    <source>
        <dbReference type="EMBL" id="TWB16797.1"/>
    </source>
</evidence>
<dbReference type="InterPro" id="IPR005119">
    <property type="entry name" value="LysR_subst-bd"/>
</dbReference>
<keyword evidence="2" id="KW-0805">Transcription regulation</keyword>
<dbReference type="FunFam" id="1.10.10.10:FF:000001">
    <property type="entry name" value="LysR family transcriptional regulator"/>
    <property type="match status" value="1"/>
</dbReference>
<reference evidence="6 7" key="1">
    <citation type="submission" date="2019-06" db="EMBL/GenBank/DDBJ databases">
        <title>Genomic Encyclopedia of Type Strains, Phase IV (KMG-V): Genome sequencing to study the core and pangenomes of soil and plant-associated prokaryotes.</title>
        <authorList>
            <person name="Whitman W."/>
        </authorList>
    </citation>
    <scope>NUCLEOTIDE SEQUENCE [LARGE SCALE GENOMIC DNA]</scope>
    <source>
        <strain evidence="6 7">BR 11865</strain>
    </source>
</reference>
<protein>
    <submittedName>
        <fullName evidence="6">DNA-binding transcriptional LysR family regulator</fullName>
    </submittedName>
</protein>
<evidence type="ECO:0000256" key="3">
    <source>
        <dbReference type="ARBA" id="ARBA00023125"/>
    </source>
</evidence>
<dbReference type="PANTHER" id="PTHR30537">
    <property type="entry name" value="HTH-TYPE TRANSCRIPTIONAL REGULATOR"/>
    <property type="match status" value="1"/>
</dbReference>
<dbReference type="InterPro" id="IPR036390">
    <property type="entry name" value="WH_DNA-bd_sf"/>
</dbReference>